<evidence type="ECO:0000259" key="3">
    <source>
        <dbReference type="Pfam" id="PF01243"/>
    </source>
</evidence>
<protein>
    <recommendedName>
        <fullName evidence="3">Pyridoxamine 5'-phosphate oxidase N-terminal domain-containing protein</fullName>
    </recommendedName>
</protein>
<dbReference type="PANTHER" id="PTHR35176">
    <property type="entry name" value="HEME OXYGENASE HI_0854-RELATED"/>
    <property type="match status" value="1"/>
</dbReference>
<evidence type="ECO:0000313" key="4">
    <source>
        <dbReference type="EMBL" id="GGM18103.1"/>
    </source>
</evidence>
<reference evidence="4" key="2">
    <citation type="submission" date="2020-09" db="EMBL/GenBank/DDBJ databases">
        <authorList>
            <person name="Sun Q."/>
            <person name="Zhou Y."/>
        </authorList>
    </citation>
    <scope>NUCLEOTIDE SEQUENCE</scope>
    <source>
        <strain evidence="4">CGMCC 4.7308</strain>
    </source>
</reference>
<keyword evidence="1" id="KW-0560">Oxidoreductase</keyword>
<gene>
    <name evidence="4" type="ORF">GCM10011594_42720</name>
</gene>
<dbReference type="InterPro" id="IPR052019">
    <property type="entry name" value="F420H2_bilvrd_red/Heme_oxyg"/>
</dbReference>
<evidence type="ECO:0000256" key="1">
    <source>
        <dbReference type="ARBA" id="ARBA00023002"/>
    </source>
</evidence>
<dbReference type="GO" id="GO:0016627">
    <property type="term" value="F:oxidoreductase activity, acting on the CH-CH group of donors"/>
    <property type="evidence" value="ECO:0007669"/>
    <property type="project" value="TreeGrafter"/>
</dbReference>
<dbReference type="Gene3D" id="2.30.110.10">
    <property type="entry name" value="Electron Transport, Fmn-binding Protein, Chain A"/>
    <property type="match status" value="1"/>
</dbReference>
<dbReference type="GO" id="GO:0070967">
    <property type="term" value="F:coenzyme F420 binding"/>
    <property type="evidence" value="ECO:0007669"/>
    <property type="project" value="TreeGrafter"/>
</dbReference>
<dbReference type="InterPro" id="IPR012349">
    <property type="entry name" value="Split_barrel_FMN-bd"/>
</dbReference>
<dbReference type="RefSeq" id="WP_229674733.1">
    <property type="nucleotide sequence ID" value="NZ_BMNA01000019.1"/>
</dbReference>
<dbReference type="InterPro" id="IPR019965">
    <property type="entry name" value="PPOX_F420-dep_Rv2061_put"/>
</dbReference>
<keyword evidence="5" id="KW-1185">Reference proteome</keyword>
<dbReference type="PANTHER" id="PTHR35176:SF11">
    <property type="entry name" value="PYRIDOXAMINE 5'-PHOSPHATE OXIDASE FAMILY PROTEIN"/>
    <property type="match status" value="1"/>
</dbReference>
<dbReference type="AlphaFoldDB" id="A0A917TEU3"/>
<dbReference type="EMBL" id="BMNA01000019">
    <property type="protein sequence ID" value="GGM18103.1"/>
    <property type="molecule type" value="Genomic_DNA"/>
</dbReference>
<dbReference type="SUPFAM" id="SSF50475">
    <property type="entry name" value="FMN-binding split barrel"/>
    <property type="match status" value="1"/>
</dbReference>
<dbReference type="NCBIfam" id="TIGR03666">
    <property type="entry name" value="Rv2061_F420"/>
    <property type="match status" value="1"/>
</dbReference>
<evidence type="ECO:0000256" key="2">
    <source>
        <dbReference type="SAM" id="MobiDB-lite"/>
    </source>
</evidence>
<feature type="domain" description="Pyridoxamine 5'-phosphate oxidase N-terminal" evidence="3">
    <location>
        <begin position="8"/>
        <end position="74"/>
    </location>
</feature>
<sequence>MQTPLDLLGRTPYVELTTFRRDGTPVPTPVWLVRDGDELLVWTNPQAGKVKRLRRDPRALLAPCTRRGRPLGRPVAATGRVLPGAETSGRVMPGLYRKYGWTARMTQLPNRIAALLGRPEREPGGLALVLEPSSGAAGERPAAGPDPRD</sequence>
<proteinExistence type="predicted"/>
<comment type="caution">
    <text evidence="4">The sequence shown here is derived from an EMBL/GenBank/DDBJ whole genome shotgun (WGS) entry which is preliminary data.</text>
</comment>
<evidence type="ECO:0000313" key="5">
    <source>
        <dbReference type="Proteomes" id="UP000655208"/>
    </source>
</evidence>
<organism evidence="4 5">
    <name type="scientific">Nakamurella endophytica</name>
    <dbReference type="NCBI Taxonomy" id="1748367"/>
    <lineage>
        <taxon>Bacteria</taxon>
        <taxon>Bacillati</taxon>
        <taxon>Actinomycetota</taxon>
        <taxon>Actinomycetes</taxon>
        <taxon>Nakamurellales</taxon>
        <taxon>Nakamurellaceae</taxon>
        <taxon>Nakamurella</taxon>
    </lineage>
</organism>
<dbReference type="InterPro" id="IPR011576">
    <property type="entry name" value="Pyridox_Oxase_N"/>
</dbReference>
<dbReference type="GO" id="GO:0005829">
    <property type="term" value="C:cytosol"/>
    <property type="evidence" value="ECO:0007669"/>
    <property type="project" value="TreeGrafter"/>
</dbReference>
<dbReference type="Pfam" id="PF01243">
    <property type="entry name" value="PNPOx_N"/>
    <property type="match status" value="1"/>
</dbReference>
<feature type="region of interest" description="Disordered" evidence="2">
    <location>
        <begin position="125"/>
        <end position="149"/>
    </location>
</feature>
<name>A0A917TEU3_9ACTN</name>
<reference evidence="4" key="1">
    <citation type="journal article" date="2014" name="Int. J. Syst. Evol. Microbiol.">
        <title>Complete genome sequence of Corynebacterium casei LMG S-19264T (=DSM 44701T), isolated from a smear-ripened cheese.</title>
        <authorList>
            <consortium name="US DOE Joint Genome Institute (JGI-PGF)"/>
            <person name="Walter F."/>
            <person name="Albersmeier A."/>
            <person name="Kalinowski J."/>
            <person name="Ruckert C."/>
        </authorList>
    </citation>
    <scope>NUCLEOTIDE SEQUENCE</scope>
    <source>
        <strain evidence="4">CGMCC 4.7308</strain>
    </source>
</reference>
<dbReference type="Proteomes" id="UP000655208">
    <property type="component" value="Unassembled WGS sequence"/>
</dbReference>
<accession>A0A917TEU3</accession>